<dbReference type="PANTHER" id="PTHR14463:SF10">
    <property type="entry name" value="LIPASE MATURATION FACTOR 1"/>
    <property type="match status" value="1"/>
</dbReference>
<dbReference type="Proteomes" id="UP000050525">
    <property type="component" value="Unassembled WGS sequence"/>
</dbReference>
<evidence type="ECO:0000313" key="3">
    <source>
        <dbReference type="Proteomes" id="UP000050525"/>
    </source>
</evidence>
<sequence length="196" mass="21810">MRTRRVGQVKSVWGTGVSEECEELFFSPIRLAPGARQPRRVVAFLVALHQNKQLIGEKGLLPCKLYLRDVKRYFKGKINLDTVSYAPTILWFLDWSDMDSNLDCLAGLGIGISAFVLVTGCANMILMALLWLLYLSLVNVGQIWMGISAPGNRVFGNIPVPSLDSVSTARTHPAFQNRHLGISMAYFQNHAWSGVN</sequence>
<dbReference type="InterPro" id="IPR009613">
    <property type="entry name" value="LMF"/>
</dbReference>
<protein>
    <submittedName>
        <fullName evidence="2">Lipase maturation factor 1 isoform A</fullName>
    </submittedName>
</protein>
<accession>A0A151N2E8</accession>
<dbReference type="GO" id="GO:0005789">
    <property type="term" value="C:endoplasmic reticulum membrane"/>
    <property type="evidence" value="ECO:0007669"/>
    <property type="project" value="TreeGrafter"/>
</dbReference>
<keyword evidence="1" id="KW-0472">Membrane</keyword>
<keyword evidence="1" id="KW-1133">Transmembrane helix</keyword>
<evidence type="ECO:0000256" key="1">
    <source>
        <dbReference type="SAM" id="Phobius"/>
    </source>
</evidence>
<name>A0A151N2E8_ALLMI</name>
<feature type="transmembrane region" description="Helical" evidence="1">
    <location>
        <begin position="78"/>
        <end position="96"/>
    </location>
</feature>
<dbReference type="eggNOG" id="ENOG502QT4H">
    <property type="taxonomic scope" value="Eukaryota"/>
</dbReference>
<comment type="caution">
    <text evidence="2">The sequence shown here is derived from an EMBL/GenBank/DDBJ whole genome shotgun (WGS) entry which is preliminary data.</text>
</comment>
<dbReference type="AlphaFoldDB" id="A0A151N2E8"/>
<proteinExistence type="predicted"/>
<dbReference type="PANTHER" id="PTHR14463">
    <property type="entry name" value="LIPASE MATURATION FACTOR"/>
    <property type="match status" value="1"/>
</dbReference>
<dbReference type="EMBL" id="AKHW03004153">
    <property type="protein sequence ID" value="KYO30815.1"/>
    <property type="molecule type" value="Genomic_DNA"/>
</dbReference>
<reference evidence="2 3" key="1">
    <citation type="journal article" date="2012" name="Genome Biol.">
        <title>Sequencing three crocodilian genomes to illuminate the evolution of archosaurs and amniotes.</title>
        <authorList>
            <person name="St John J.A."/>
            <person name="Braun E.L."/>
            <person name="Isberg S.R."/>
            <person name="Miles L.G."/>
            <person name="Chong A.Y."/>
            <person name="Gongora J."/>
            <person name="Dalzell P."/>
            <person name="Moran C."/>
            <person name="Bed'hom B."/>
            <person name="Abzhanov A."/>
            <person name="Burgess S.C."/>
            <person name="Cooksey A.M."/>
            <person name="Castoe T.A."/>
            <person name="Crawford N.G."/>
            <person name="Densmore L.D."/>
            <person name="Drew J.C."/>
            <person name="Edwards S.V."/>
            <person name="Faircloth B.C."/>
            <person name="Fujita M.K."/>
            <person name="Greenwold M.J."/>
            <person name="Hoffmann F.G."/>
            <person name="Howard J.M."/>
            <person name="Iguchi T."/>
            <person name="Janes D.E."/>
            <person name="Khan S.Y."/>
            <person name="Kohno S."/>
            <person name="de Koning A.J."/>
            <person name="Lance S.L."/>
            <person name="McCarthy F.M."/>
            <person name="McCormack J.E."/>
            <person name="Merchant M.E."/>
            <person name="Peterson D.G."/>
            <person name="Pollock D.D."/>
            <person name="Pourmand N."/>
            <person name="Raney B.J."/>
            <person name="Roessler K.A."/>
            <person name="Sanford J.R."/>
            <person name="Sawyer R.H."/>
            <person name="Schmidt C.J."/>
            <person name="Triplett E.W."/>
            <person name="Tuberville T.D."/>
            <person name="Venegas-Anaya M."/>
            <person name="Howard J.T."/>
            <person name="Jarvis E.D."/>
            <person name="Guillette L.J.Jr."/>
            <person name="Glenn T.C."/>
            <person name="Green R.E."/>
            <person name="Ray D.A."/>
        </authorList>
    </citation>
    <scope>NUCLEOTIDE SEQUENCE [LARGE SCALE GENOMIC DNA]</scope>
    <source>
        <strain evidence="2">KSC_2009_1</strain>
    </source>
</reference>
<organism evidence="2 3">
    <name type="scientific">Alligator mississippiensis</name>
    <name type="common">American alligator</name>
    <dbReference type="NCBI Taxonomy" id="8496"/>
    <lineage>
        <taxon>Eukaryota</taxon>
        <taxon>Metazoa</taxon>
        <taxon>Chordata</taxon>
        <taxon>Craniata</taxon>
        <taxon>Vertebrata</taxon>
        <taxon>Euteleostomi</taxon>
        <taxon>Archelosauria</taxon>
        <taxon>Archosauria</taxon>
        <taxon>Crocodylia</taxon>
        <taxon>Alligatoridae</taxon>
        <taxon>Alligatorinae</taxon>
        <taxon>Alligator</taxon>
    </lineage>
</organism>
<keyword evidence="1" id="KW-0812">Transmembrane</keyword>
<dbReference type="GO" id="GO:0051604">
    <property type="term" value="P:protein maturation"/>
    <property type="evidence" value="ECO:0007669"/>
    <property type="project" value="InterPro"/>
</dbReference>
<keyword evidence="3" id="KW-1185">Reference proteome</keyword>
<gene>
    <name evidence="2" type="primary">LMF1</name>
    <name evidence="2" type="ORF">Y1Q_0014334</name>
</gene>
<feature type="transmembrane region" description="Helical" evidence="1">
    <location>
        <begin position="108"/>
        <end position="135"/>
    </location>
</feature>
<evidence type="ECO:0000313" key="2">
    <source>
        <dbReference type="EMBL" id="KYO30815.1"/>
    </source>
</evidence>